<dbReference type="Pfam" id="PF14293">
    <property type="entry name" value="YWFCY"/>
    <property type="match status" value="1"/>
</dbReference>
<evidence type="ECO:0000313" key="9">
    <source>
        <dbReference type="Proteomes" id="UP000429232"/>
    </source>
</evidence>
<dbReference type="AlphaFoldDB" id="A0A6I4I1P3"/>
<dbReference type="PANTHER" id="PTHR37937">
    <property type="entry name" value="CONJUGATIVE TRANSFER: DNA TRANSPORT"/>
    <property type="match status" value="1"/>
</dbReference>
<keyword evidence="6" id="KW-0472">Membrane</keyword>
<dbReference type="KEGG" id="mgik:GO620_003800"/>
<dbReference type="EMBL" id="CP066775">
    <property type="protein sequence ID" value="QQL50590.1"/>
    <property type="molecule type" value="Genomic_DNA"/>
</dbReference>
<evidence type="ECO:0000256" key="4">
    <source>
        <dbReference type="ARBA" id="ARBA00022692"/>
    </source>
</evidence>
<reference evidence="8 9" key="1">
    <citation type="submission" date="2020-12" db="EMBL/GenBank/DDBJ databases">
        <title>HMF7856_wgs.fasta genome submission.</title>
        <authorList>
            <person name="Kang H."/>
            <person name="Kim H."/>
            <person name="Joh K."/>
        </authorList>
    </citation>
    <scope>NUCLEOTIDE SEQUENCE [LARGE SCALE GENOMIC DNA]</scope>
    <source>
        <strain evidence="8 9">HMF7856</strain>
    </source>
</reference>
<dbReference type="SUPFAM" id="SSF52540">
    <property type="entry name" value="P-loop containing nucleoside triphosphate hydrolases"/>
    <property type="match status" value="1"/>
</dbReference>
<dbReference type="Gene3D" id="3.40.50.300">
    <property type="entry name" value="P-loop containing nucleotide triphosphate hydrolases"/>
    <property type="match status" value="2"/>
</dbReference>
<dbReference type="Pfam" id="PF02534">
    <property type="entry name" value="T4SS-DNA_transf"/>
    <property type="match status" value="1"/>
</dbReference>
<keyword evidence="5" id="KW-1133">Transmembrane helix</keyword>
<evidence type="ECO:0000256" key="2">
    <source>
        <dbReference type="ARBA" id="ARBA00008806"/>
    </source>
</evidence>
<organism evidence="8 9">
    <name type="scientific">Mucilaginibacter ginkgonis</name>
    <dbReference type="NCBI Taxonomy" id="2682091"/>
    <lineage>
        <taxon>Bacteria</taxon>
        <taxon>Pseudomonadati</taxon>
        <taxon>Bacteroidota</taxon>
        <taxon>Sphingobacteriia</taxon>
        <taxon>Sphingobacteriales</taxon>
        <taxon>Sphingobacteriaceae</taxon>
        <taxon>Mucilaginibacter</taxon>
    </lineage>
</organism>
<keyword evidence="3" id="KW-1003">Cell membrane</keyword>
<keyword evidence="4" id="KW-0812">Transmembrane</keyword>
<accession>A0A6I4I1P3</accession>
<evidence type="ECO:0000259" key="7">
    <source>
        <dbReference type="Pfam" id="PF14293"/>
    </source>
</evidence>
<dbReference type="RefSeq" id="WP_157526475.1">
    <property type="nucleotide sequence ID" value="NZ_CP066775.1"/>
</dbReference>
<sequence length="645" mass="73051">MQTGENEQALRKIIDFTRLLSIAILIVHFYLSCYPAFQILGLTKPFVNHILLPLSKMVVFAKVLYAKLAALLLLMISLVGSKGKKDESIKASRIMIYCLTGLIFYFISSLFLTLRYPATTIALLYIGVTAIGYMLLLSGVSLLFRMLKLNLGKDIFNKENESFPQEERLLENEYSINLPAVYNLKGKSRNSWINIINPFRGTLIGGSPGAGKSYFVIRHIITQHIEKGFTMLVYDFKYDDLTKIVYNALLKYGHLYKVKPTQYVINLENIMHRANPLEPHTMIDITDAIDSSRTIMLGLNREWIKKQGDFFVESPINFITAIMWFLKKYEDGRYCTLPHVIELAQVDYKDLFEVLLQEPEIEVLINPFVSAWQNEAYEQLEGQVASAKISLARLSSPQLYYVLSGNDFSLDINNPDEPKVVCLANNPQKSQVYGAVLSLYINRINKLVNRKNQQKCSMIFDEFPTIYFNGIDNLIATARSNKVAVTLAVQDYSQLKKDYGREQAEVILNIVGNVVFGQVTGDTAKQLSERFGKINQEKESISINSQDTSISRSTQLDYAIPASKISGLSSGEFVGMVADDPDNKIELKTFHNAIQNDHCAIREEEAAYQPIPKVRDVDQAEVLLAYHQIKQDIKLLVDSVLSNLC</sequence>
<dbReference type="Proteomes" id="UP000429232">
    <property type="component" value="Chromosome"/>
</dbReference>
<dbReference type="InterPro" id="IPR003688">
    <property type="entry name" value="TraG/VirD4"/>
</dbReference>
<dbReference type="NCBIfam" id="NF041326">
    <property type="entry name" value="Bacteroid_MobC"/>
    <property type="match status" value="1"/>
</dbReference>
<evidence type="ECO:0000256" key="6">
    <source>
        <dbReference type="ARBA" id="ARBA00023136"/>
    </source>
</evidence>
<dbReference type="PANTHER" id="PTHR37937:SF1">
    <property type="entry name" value="CONJUGATIVE TRANSFER: DNA TRANSPORT"/>
    <property type="match status" value="1"/>
</dbReference>
<evidence type="ECO:0000256" key="1">
    <source>
        <dbReference type="ARBA" id="ARBA00004651"/>
    </source>
</evidence>
<dbReference type="GO" id="GO:0005886">
    <property type="term" value="C:plasma membrane"/>
    <property type="evidence" value="ECO:0007669"/>
    <property type="project" value="UniProtKB-SubCell"/>
</dbReference>
<protein>
    <submittedName>
        <fullName evidence="8">Type IV secretory system conjugative DNA transfer family protein</fullName>
    </submittedName>
</protein>
<name>A0A6I4I1P3_9SPHI</name>
<dbReference type="CDD" id="cd01127">
    <property type="entry name" value="TrwB_TraG_TraD_VirD4"/>
    <property type="match status" value="1"/>
</dbReference>
<keyword evidence="9" id="KW-1185">Reference proteome</keyword>
<proteinExistence type="inferred from homology"/>
<evidence type="ECO:0000256" key="3">
    <source>
        <dbReference type="ARBA" id="ARBA00022475"/>
    </source>
</evidence>
<comment type="subcellular location">
    <subcellularLocation>
        <location evidence="1">Cell membrane</location>
        <topology evidence="1">Multi-pass membrane protein</topology>
    </subcellularLocation>
</comment>
<dbReference type="InterPro" id="IPR025988">
    <property type="entry name" value="YWFCY_dom"/>
</dbReference>
<feature type="domain" description="YWFCY" evidence="7">
    <location>
        <begin position="5"/>
        <end position="148"/>
    </location>
</feature>
<evidence type="ECO:0000313" key="8">
    <source>
        <dbReference type="EMBL" id="QQL50590.1"/>
    </source>
</evidence>
<comment type="similarity">
    <text evidence="2">Belongs to the VirD4/TraG family.</text>
</comment>
<gene>
    <name evidence="8" type="ORF">GO620_003800</name>
</gene>
<dbReference type="InterPro" id="IPR051539">
    <property type="entry name" value="T4SS-coupling_protein"/>
</dbReference>
<evidence type="ECO:0000256" key="5">
    <source>
        <dbReference type="ARBA" id="ARBA00022989"/>
    </source>
</evidence>
<dbReference type="InterPro" id="IPR027417">
    <property type="entry name" value="P-loop_NTPase"/>
</dbReference>